<dbReference type="GO" id="GO:0008270">
    <property type="term" value="F:zinc ion binding"/>
    <property type="evidence" value="ECO:0007669"/>
    <property type="project" value="InterPro"/>
</dbReference>
<gene>
    <name evidence="9" type="ORF">BO97DRAFT_384265</name>
</gene>
<dbReference type="SMART" id="SM00066">
    <property type="entry name" value="GAL4"/>
    <property type="match status" value="1"/>
</dbReference>
<dbReference type="PROSITE" id="PS00463">
    <property type="entry name" value="ZN2_CY6_FUNGAL_1"/>
    <property type="match status" value="1"/>
</dbReference>
<dbReference type="InterPro" id="IPR051430">
    <property type="entry name" value="Fungal_TF_Env_Response"/>
</dbReference>
<dbReference type="VEuPathDB" id="FungiDB:BO97DRAFT_384265"/>
<dbReference type="PANTHER" id="PTHR31944">
    <property type="entry name" value="HEME-RESPONSIVE ZINC FINGER TRANSCRIPTION FACTOR HAP1"/>
    <property type="match status" value="1"/>
</dbReference>
<dbReference type="STRING" id="1450537.A0A395I7W9"/>
<feature type="region of interest" description="Disordered" evidence="7">
    <location>
        <begin position="59"/>
        <end position="79"/>
    </location>
</feature>
<feature type="region of interest" description="Disordered" evidence="7">
    <location>
        <begin position="1"/>
        <end position="24"/>
    </location>
</feature>
<dbReference type="Pfam" id="PF04082">
    <property type="entry name" value="Fungal_trans"/>
    <property type="match status" value="1"/>
</dbReference>
<feature type="domain" description="Zn(2)-C6 fungal-type" evidence="8">
    <location>
        <begin position="30"/>
        <end position="61"/>
    </location>
</feature>
<keyword evidence="4" id="KW-0238">DNA-binding</keyword>
<proteinExistence type="predicted"/>
<dbReference type="InterPro" id="IPR001138">
    <property type="entry name" value="Zn2Cys6_DnaBD"/>
</dbReference>
<evidence type="ECO:0000256" key="4">
    <source>
        <dbReference type="ARBA" id="ARBA00023125"/>
    </source>
</evidence>
<dbReference type="CDD" id="cd00067">
    <property type="entry name" value="GAL4"/>
    <property type="match status" value="1"/>
</dbReference>
<feature type="compositionally biased region" description="Polar residues" evidence="7">
    <location>
        <begin position="1"/>
        <end position="11"/>
    </location>
</feature>
<evidence type="ECO:0000256" key="2">
    <source>
        <dbReference type="ARBA" id="ARBA00022833"/>
    </source>
</evidence>
<dbReference type="GO" id="GO:0006351">
    <property type="term" value="P:DNA-templated transcription"/>
    <property type="evidence" value="ECO:0007669"/>
    <property type="project" value="InterPro"/>
</dbReference>
<evidence type="ECO:0000313" key="9">
    <source>
        <dbReference type="EMBL" id="RAL16191.1"/>
    </source>
</evidence>
<evidence type="ECO:0000256" key="1">
    <source>
        <dbReference type="ARBA" id="ARBA00022723"/>
    </source>
</evidence>
<dbReference type="GO" id="GO:0000978">
    <property type="term" value="F:RNA polymerase II cis-regulatory region sequence-specific DNA binding"/>
    <property type="evidence" value="ECO:0007669"/>
    <property type="project" value="TreeGrafter"/>
</dbReference>
<evidence type="ECO:0000256" key="6">
    <source>
        <dbReference type="ARBA" id="ARBA00023242"/>
    </source>
</evidence>
<keyword evidence="10" id="KW-1185">Reference proteome</keyword>
<keyword evidence="5" id="KW-0804">Transcription</keyword>
<sequence>MQPQGPNTHPPSTRAVKSVPPRRRARIPLSCDPCRTRKLKCNREYPCQNCTARDEQTSCHFKGPKNGPPSNVRRESHGDTMRQRIDNLEGLVKRLIARNSQSPPKPVALTPDCLNCGELVASETQDVALAGKTVMNGTQSIYQAGDDWYDVLQEINELRNTWNLTQDDPLDHSVRPTQSQQADGTSLLFSQVKPIERMEILATLPPRRDIDELVAGFFNRQNFPIAVPPIIHEPTFIREYEEHWRDPSQTNLIWLGLLFSILGITMLAYHQYGEPPEYEGLSESLFQFYRMRTAQCLLSGDIAKCLPYTVETLRLNATAELNRKDDNRRGLWIMTGVLVRTAINMGYHRDPSHSSSISLMQAEYRRRTWLSVTSMDDMTSFGTGLPRAMSGIYTDTMEPRNLHDWELSDDAVNIPPSRPLTEPTPVTYLIVKGRLCRAIGRVADLNSNPTPTSYESVLEIDNLLYVAYDDFPPHMKPTHHLEQSQTSSPRALYANLNLWSMYHRAMCTLHRKFMARAKTNRHFKFSRDRCISSALALLSSQQDLARQWYQFSHTRQTLTFAAMVLFLELELIRKFPESEDAFEHAALIQALETSVAFWEADKEVCDEAWRQWQVLASMLAGLQPFAGVGGATEAVSTDASFDLAGLNSPFQMPLNTFTFEKEMSAVEVDWATWDSYVEDAGAGPGPVY</sequence>
<reference evidence="9 10" key="1">
    <citation type="submission" date="2018-02" db="EMBL/GenBank/DDBJ databases">
        <title>The genomes of Aspergillus section Nigri reveals drivers in fungal speciation.</title>
        <authorList>
            <consortium name="DOE Joint Genome Institute"/>
            <person name="Vesth T.C."/>
            <person name="Nybo J."/>
            <person name="Theobald S."/>
            <person name="Brandl J."/>
            <person name="Frisvad J.C."/>
            <person name="Nielsen K.F."/>
            <person name="Lyhne E.K."/>
            <person name="Kogle M.E."/>
            <person name="Kuo A."/>
            <person name="Riley R."/>
            <person name="Clum A."/>
            <person name="Nolan M."/>
            <person name="Lipzen A."/>
            <person name="Salamov A."/>
            <person name="Henrissat B."/>
            <person name="Wiebenga A."/>
            <person name="De vries R.P."/>
            <person name="Grigoriev I.V."/>
            <person name="Mortensen U.H."/>
            <person name="Andersen M.R."/>
            <person name="Baker S.E."/>
        </authorList>
    </citation>
    <scope>NUCLEOTIDE SEQUENCE [LARGE SCALE GENOMIC DNA]</scope>
    <source>
        <strain evidence="9 10">CBS 101889</strain>
    </source>
</reference>
<evidence type="ECO:0000256" key="3">
    <source>
        <dbReference type="ARBA" id="ARBA00023015"/>
    </source>
</evidence>
<dbReference type="CDD" id="cd12148">
    <property type="entry name" value="fungal_TF_MHR"/>
    <property type="match status" value="1"/>
</dbReference>
<dbReference type="PANTHER" id="PTHR31944:SF131">
    <property type="entry name" value="HEME-RESPONSIVE ZINC FINGER TRANSCRIPTION FACTOR HAP1"/>
    <property type="match status" value="1"/>
</dbReference>
<dbReference type="RefSeq" id="XP_025555345.1">
    <property type="nucleotide sequence ID" value="XM_025693414.1"/>
</dbReference>
<dbReference type="Gene3D" id="4.10.240.10">
    <property type="entry name" value="Zn(2)-C6 fungal-type DNA-binding domain"/>
    <property type="match status" value="1"/>
</dbReference>
<dbReference type="SUPFAM" id="SSF57701">
    <property type="entry name" value="Zn2/Cys6 DNA-binding domain"/>
    <property type="match status" value="1"/>
</dbReference>
<evidence type="ECO:0000256" key="7">
    <source>
        <dbReference type="SAM" id="MobiDB-lite"/>
    </source>
</evidence>
<evidence type="ECO:0000256" key="5">
    <source>
        <dbReference type="ARBA" id="ARBA00023163"/>
    </source>
</evidence>
<keyword evidence="1" id="KW-0479">Metal-binding</keyword>
<evidence type="ECO:0000313" key="10">
    <source>
        <dbReference type="Proteomes" id="UP000248961"/>
    </source>
</evidence>
<dbReference type="SMART" id="SM00906">
    <property type="entry name" value="Fungal_trans"/>
    <property type="match status" value="1"/>
</dbReference>
<keyword evidence="2" id="KW-0862">Zinc</keyword>
<dbReference type="Proteomes" id="UP000248961">
    <property type="component" value="Unassembled WGS sequence"/>
</dbReference>
<name>A0A395I7W9_ASPHC</name>
<evidence type="ECO:0000259" key="8">
    <source>
        <dbReference type="PROSITE" id="PS50048"/>
    </source>
</evidence>
<dbReference type="PROSITE" id="PS50048">
    <property type="entry name" value="ZN2_CY6_FUNGAL_2"/>
    <property type="match status" value="1"/>
</dbReference>
<accession>A0A395I7W9</accession>
<dbReference type="EMBL" id="KZ824270">
    <property type="protein sequence ID" value="RAL16191.1"/>
    <property type="molecule type" value="Genomic_DNA"/>
</dbReference>
<protein>
    <recommendedName>
        <fullName evidence="8">Zn(2)-C6 fungal-type domain-containing protein</fullName>
    </recommendedName>
</protein>
<dbReference type="GO" id="GO:0005634">
    <property type="term" value="C:nucleus"/>
    <property type="evidence" value="ECO:0007669"/>
    <property type="project" value="TreeGrafter"/>
</dbReference>
<dbReference type="InterPro" id="IPR007219">
    <property type="entry name" value="XnlR_reg_dom"/>
</dbReference>
<dbReference type="GO" id="GO:0001228">
    <property type="term" value="F:DNA-binding transcription activator activity, RNA polymerase II-specific"/>
    <property type="evidence" value="ECO:0007669"/>
    <property type="project" value="TreeGrafter"/>
</dbReference>
<dbReference type="GeneID" id="37197703"/>
<organism evidence="9 10">
    <name type="scientific">Aspergillus homomorphus (strain CBS 101889)</name>
    <dbReference type="NCBI Taxonomy" id="1450537"/>
    <lineage>
        <taxon>Eukaryota</taxon>
        <taxon>Fungi</taxon>
        <taxon>Dikarya</taxon>
        <taxon>Ascomycota</taxon>
        <taxon>Pezizomycotina</taxon>
        <taxon>Eurotiomycetes</taxon>
        <taxon>Eurotiomycetidae</taxon>
        <taxon>Eurotiales</taxon>
        <taxon>Aspergillaceae</taxon>
        <taxon>Aspergillus</taxon>
        <taxon>Aspergillus subgen. Circumdati</taxon>
    </lineage>
</organism>
<dbReference type="InterPro" id="IPR036864">
    <property type="entry name" value="Zn2-C6_fun-type_DNA-bd_sf"/>
</dbReference>
<dbReference type="AlphaFoldDB" id="A0A395I7W9"/>
<keyword evidence="6" id="KW-0539">Nucleus</keyword>
<keyword evidence="3" id="KW-0805">Transcription regulation</keyword>
<dbReference type="OrthoDB" id="762982at2759"/>
<dbReference type="Pfam" id="PF00172">
    <property type="entry name" value="Zn_clus"/>
    <property type="match status" value="1"/>
</dbReference>